<feature type="non-terminal residue" evidence="1">
    <location>
        <position position="41"/>
    </location>
</feature>
<reference evidence="1" key="1">
    <citation type="journal article" date="2015" name="Nature">
        <title>Complex archaea that bridge the gap between prokaryotes and eukaryotes.</title>
        <authorList>
            <person name="Spang A."/>
            <person name="Saw J.H."/>
            <person name="Jorgensen S.L."/>
            <person name="Zaremba-Niedzwiedzka K."/>
            <person name="Martijn J."/>
            <person name="Lind A.E."/>
            <person name="van Eijk R."/>
            <person name="Schleper C."/>
            <person name="Guy L."/>
            <person name="Ettema T.J."/>
        </authorList>
    </citation>
    <scope>NUCLEOTIDE SEQUENCE</scope>
</reference>
<comment type="caution">
    <text evidence="1">The sequence shown here is derived from an EMBL/GenBank/DDBJ whole genome shotgun (WGS) entry which is preliminary data.</text>
</comment>
<evidence type="ECO:0000313" key="1">
    <source>
        <dbReference type="EMBL" id="KKL56712.1"/>
    </source>
</evidence>
<dbReference type="AlphaFoldDB" id="A0A0F9FZX7"/>
<organism evidence="1">
    <name type="scientific">marine sediment metagenome</name>
    <dbReference type="NCBI Taxonomy" id="412755"/>
    <lineage>
        <taxon>unclassified sequences</taxon>
        <taxon>metagenomes</taxon>
        <taxon>ecological metagenomes</taxon>
    </lineage>
</organism>
<protein>
    <submittedName>
        <fullName evidence="1">Uncharacterized protein</fullName>
    </submittedName>
</protein>
<dbReference type="EMBL" id="LAZR01030402">
    <property type="protein sequence ID" value="KKL56712.1"/>
    <property type="molecule type" value="Genomic_DNA"/>
</dbReference>
<sequence>MLLMKSKAHIKVNFKAALAVFFISPLFVCLFPETASGRVII</sequence>
<gene>
    <name evidence="1" type="ORF">LCGC14_2242640</name>
</gene>
<accession>A0A0F9FZX7</accession>
<proteinExistence type="predicted"/>
<name>A0A0F9FZX7_9ZZZZ</name>